<gene>
    <name evidence="3" type="ORF">ACFFUR_09850</name>
</gene>
<keyword evidence="2" id="KW-0732">Signal</keyword>
<dbReference type="Proteomes" id="UP001589654">
    <property type="component" value="Unassembled WGS sequence"/>
</dbReference>
<organism evidence="3 4">
    <name type="scientific">Echinicola jeungdonensis</name>
    <dbReference type="NCBI Taxonomy" id="709343"/>
    <lineage>
        <taxon>Bacteria</taxon>
        <taxon>Pseudomonadati</taxon>
        <taxon>Bacteroidota</taxon>
        <taxon>Cytophagia</taxon>
        <taxon>Cytophagales</taxon>
        <taxon>Cyclobacteriaceae</taxon>
        <taxon>Echinicola</taxon>
    </lineage>
</organism>
<dbReference type="EMBL" id="JBHMEW010000057">
    <property type="protein sequence ID" value="MFB9212110.1"/>
    <property type="molecule type" value="Genomic_DNA"/>
</dbReference>
<name>A0ABV5J7D1_9BACT</name>
<feature type="region of interest" description="Disordered" evidence="1">
    <location>
        <begin position="20"/>
        <end position="47"/>
    </location>
</feature>
<feature type="signal peptide" evidence="2">
    <location>
        <begin position="1"/>
        <end position="20"/>
    </location>
</feature>
<dbReference type="PROSITE" id="PS51257">
    <property type="entry name" value="PROKAR_LIPOPROTEIN"/>
    <property type="match status" value="1"/>
</dbReference>
<dbReference type="RefSeq" id="WP_290249519.1">
    <property type="nucleotide sequence ID" value="NZ_JAUFQT010000002.1"/>
</dbReference>
<evidence type="ECO:0000256" key="1">
    <source>
        <dbReference type="SAM" id="MobiDB-lite"/>
    </source>
</evidence>
<comment type="caution">
    <text evidence="3">The sequence shown here is derived from an EMBL/GenBank/DDBJ whole genome shotgun (WGS) entry which is preliminary data.</text>
</comment>
<protein>
    <submittedName>
        <fullName evidence="3">Uncharacterized protein</fullName>
    </submittedName>
</protein>
<feature type="compositionally biased region" description="Basic and acidic residues" evidence="1">
    <location>
        <begin position="36"/>
        <end position="47"/>
    </location>
</feature>
<evidence type="ECO:0000313" key="3">
    <source>
        <dbReference type="EMBL" id="MFB9212110.1"/>
    </source>
</evidence>
<proteinExistence type="predicted"/>
<reference evidence="3 4" key="1">
    <citation type="submission" date="2024-09" db="EMBL/GenBank/DDBJ databases">
        <authorList>
            <person name="Sun Q."/>
            <person name="Mori K."/>
        </authorList>
    </citation>
    <scope>NUCLEOTIDE SEQUENCE [LARGE SCALE GENOMIC DNA]</scope>
    <source>
        <strain evidence="3 4">CECT 7682</strain>
    </source>
</reference>
<keyword evidence="4" id="KW-1185">Reference proteome</keyword>
<sequence>MKKLIYLFSIVMLASLASCGSEKNKEETQEAPVEEAPSKEESKTKIRLDADDKKVEVESEKIDVEIDSNE</sequence>
<feature type="chain" id="PRO_5045533380" evidence="2">
    <location>
        <begin position="21"/>
        <end position="70"/>
    </location>
</feature>
<accession>A0ABV5J7D1</accession>
<evidence type="ECO:0000256" key="2">
    <source>
        <dbReference type="SAM" id="SignalP"/>
    </source>
</evidence>
<evidence type="ECO:0000313" key="4">
    <source>
        <dbReference type="Proteomes" id="UP001589654"/>
    </source>
</evidence>